<dbReference type="EMBL" id="BAAATM010000018">
    <property type="protein sequence ID" value="GAA2550766.1"/>
    <property type="molecule type" value="Genomic_DNA"/>
</dbReference>
<evidence type="ECO:0008006" key="4">
    <source>
        <dbReference type="Google" id="ProtNLM"/>
    </source>
</evidence>
<organism evidence="2 3">
    <name type="scientific">Streptomyces levis</name>
    <dbReference type="NCBI Taxonomy" id="285566"/>
    <lineage>
        <taxon>Bacteria</taxon>
        <taxon>Bacillati</taxon>
        <taxon>Actinomycetota</taxon>
        <taxon>Actinomycetes</taxon>
        <taxon>Kitasatosporales</taxon>
        <taxon>Streptomycetaceae</taxon>
        <taxon>Streptomyces</taxon>
    </lineage>
</organism>
<protein>
    <recommendedName>
        <fullName evidence="4">Secreted protein</fullName>
    </recommendedName>
</protein>
<evidence type="ECO:0000313" key="2">
    <source>
        <dbReference type="EMBL" id="GAA2550766.1"/>
    </source>
</evidence>
<proteinExistence type="predicted"/>
<evidence type="ECO:0000313" key="3">
    <source>
        <dbReference type="Proteomes" id="UP001501095"/>
    </source>
</evidence>
<feature type="signal peptide" evidence="1">
    <location>
        <begin position="1"/>
        <end position="42"/>
    </location>
</feature>
<dbReference type="Proteomes" id="UP001501095">
    <property type="component" value="Unassembled WGS sequence"/>
</dbReference>
<keyword evidence="1" id="KW-0732">Signal</keyword>
<keyword evidence="3" id="KW-1185">Reference proteome</keyword>
<name>A0ABP6B9Z3_9ACTN</name>
<sequence>MTARNHGRALPAIVIVAPAMRKIISCGLITMAALSAATPAFAADDSDFGSGVNAANNWNFSAAAVCLQEVAVVPVLGDHASDHVNNCSLGNVLDQAVEGVQALGRS</sequence>
<feature type="chain" id="PRO_5045711834" description="Secreted protein" evidence="1">
    <location>
        <begin position="43"/>
        <end position="106"/>
    </location>
</feature>
<reference evidence="3" key="1">
    <citation type="journal article" date="2019" name="Int. J. Syst. Evol. Microbiol.">
        <title>The Global Catalogue of Microorganisms (GCM) 10K type strain sequencing project: providing services to taxonomists for standard genome sequencing and annotation.</title>
        <authorList>
            <consortium name="The Broad Institute Genomics Platform"/>
            <consortium name="The Broad Institute Genome Sequencing Center for Infectious Disease"/>
            <person name="Wu L."/>
            <person name="Ma J."/>
        </authorList>
    </citation>
    <scope>NUCLEOTIDE SEQUENCE [LARGE SCALE GENOMIC DNA]</scope>
    <source>
        <strain evidence="3">JCM 6924</strain>
    </source>
</reference>
<evidence type="ECO:0000256" key="1">
    <source>
        <dbReference type="SAM" id="SignalP"/>
    </source>
</evidence>
<comment type="caution">
    <text evidence="2">The sequence shown here is derived from an EMBL/GenBank/DDBJ whole genome shotgun (WGS) entry which is preliminary data.</text>
</comment>
<gene>
    <name evidence="2" type="ORF">GCM10010423_58860</name>
</gene>
<accession>A0ABP6B9Z3</accession>